<dbReference type="Proteomes" id="UP001501461">
    <property type="component" value="Unassembled WGS sequence"/>
</dbReference>
<protein>
    <submittedName>
        <fullName evidence="1">Uncharacterized protein</fullName>
    </submittedName>
</protein>
<gene>
    <name evidence="1" type="ORF">GCM10009720_09080</name>
</gene>
<keyword evidence="2" id="KW-1185">Reference proteome</keyword>
<comment type="caution">
    <text evidence="1">The sequence shown here is derived from an EMBL/GenBank/DDBJ whole genome shotgun (WGS) entry which is preliminary data.</text>
</comment>
<reference evidence="1 2" key="1">
    <citation type="journal article" date="2019" name="Int. J. Syst. Evol. Microbiol.">
        <title>The Global Catalogue of Microorganisms (GCM) 10K type strain sequencing project: providing services to taxonomists for standard genome sequencing and annotation.</title>
        <authorList>
            <consortium name="The Broad Institute Genomics Platform"/>
            <consortium name="The Broad Institute Genome Sequencing Center for Infectious Disease"/>
            <person name="Wu L."/>
            <person name="Ma J."/>
        </authorList>
    </citation>
    <scope>NUCLEOTIDE SEQUENCE [LARGE SCALE GENOMIC DNA]</scope>
    <source>
        <strain evidence="1 2">JCM 13595</strain>
    </source>
</reference>
<accession>A0ABN2U7S7</accession>
<dbReference type="EMBL" id="BAAAMN010000014">
    <property type="protein sequence ID" value="GAA2030993.1"/>
    <property type="molecule type" value="Genomic_DNA"/>
</dbReference>
<sequence>MWVQRATDPSGPPAEVFVKAHTGAHRAYGVTLHEGRMRLVDMEHSTHGIPATRLAHDGMGPRHYIPRDYFDSTALGDF</sequence>
<proteinExistence type="predicted"/>
<evidence type="ECO:0000313" key="1">
    <source>
        <dbReference type="EMBL" id="GAA2030993.1"/>
    </source>
</evidence>
<organism evidence="1 2">
    <name type="scientific">Yaniella flava</name>
    <dbReference type="NCBI Taxonomy" id="287930"/>
    <lineage>
        <taxon>Bacteria</taxon>
        <taxon>Bacillati</taxon>
        <taxon>Actinomycetota</taxon>
        <taxon>Actinomycetes</taxon>
        <taxon>Micrococcales</taxon>
        <taxon>Micrococcaceae</taxon>
        <taxon>Yaniella</taxon>
    </lineage>
</organism>
<evidence type="ECO:0000313" key="2">
    <source>
        <dbReference type="Proteomes" id="UP001501461"/>
    </source>
</evidence>
<name>A0ABN2U7S7_9MICC</name>